<gene>
    <name evidence="4" type="ORF">DXC81_00875</name>
</gene>
<name>A0A3E4QYF3_9ACTN</name>
<dbReference type="GO" id="GO:0004331">
    <property type="term" value="F:fructose-2,6-bisphosphate 2-phosphatase activity"/>
    <property type="evidence" value="ECO:0007669"/>
    <property type="project" value="TreeGrafter"/>
</dbReference>
<dbReference type="GO" id="GO:0043456">
    <property type="term" value="P:regulation of pentose-phosphate shunt"/>
    <property type="evidence" value="ECO:0007669"/>
    <property type="project" value="TreeGrafter"/>
</dbReference>
<dbReference type="SMART" id="SM00855">
    <property type="entry name" value="PGAM"/>
    <property type="match status" value="1"/>
</dbReference>
<sequence>MASQSRKGRQVLRRTHLYTLYLLRHGQTLYNLQRLVQGRCDSPLTSAGILQAKSAGAWMASQDVAFSAIYSSPLKRALDTAYVVRDCLYRDGRHKVPLVQKCPGIIERSYGSLEEGSVDDVPLNVWDPREEVVPYGGEGSVELRARMVGALTQLMRDAVATAEASGEDQCNVLAVSHGSATLQFKLAWEHLAQCDQDQPLGNCCILKFAFDPRAETFSNTAIVNQKL</sequence>
<dbReference type="SUPFAM" id="SSF53254">
    <property type="entry name" value="Phosphoglycerate mutase-like"/>
    <property type="match status" value="1"/>
</dbReference>
<dbReference type="InterPro" id="IPR029033">
    <property type="entry name" value="His_PPase_superfam"/>
</dbReference>
<feature type="active site" description="Tele-phosphohistidine intermediate" evidence="2">
    <location>
        <position position="25"/>
    </location>
</feature>
<organism evidence="4 5">
    <name type="scientific">Collinsella tanakaei</name>
    <dbReference type="NCBI Taxonomy" id="626935"/>
    <lineage>
        <taxon>Bacteria</taxon>
        <taxon>Bacillati</taxon>
        <taxon>Actinomycetota</taxon>
        <taxon>Coriobacteriia</taxon>
        <taxon>Coriobacteriales</taxon>
        <taxon>Coriobacteriaceae</taxon>
        <taxon>Collinsella</taxon>
    </lineage>
</organism>
<dbReference type="Gene3D" id="3.40.50.1240">
    <property type="entry name" value="Phosphoglycerate mutase-like"/>
    <property type="match status" value="1"/>
</dbReference>
<accession>A0A3E4QYF3</accession>
<dbReference type="EMBL" id="QSRJ01000001">
    <property type="protein sequence ID" value="RGL12246.1"/>
    <property type="molecule type" value="Genomic_DNA"/>
</dbReference>
<dbReference type="InterPro" id="IPR013078">
    <property type="entry name" value="His_Pase_superF_clade-1"/>
</dbReference>
<dbReference type="Pfam" id="PF00300">
    <property type="entry name" value="His_Phos_1"/>
    <property type="match status" value="1"/>
</dbReference>
<dbReference type="AlphaFoldDB" id="A0A3E4QYF3"/>
<dbReference type="PANTHER" id="PTHR46517:SF1">
    <property type="entry name" value="FRUCTOSE-2,6-BISPHOSPHATASE TIGAR"/>
    <property type="match status" value="1"/>
</dbReference>
<dbReference type="PROSITE" id="PS00175">
    <property type="entry name" value="PG_MUTASE"/>
    <property type="match status" value="1"/>
</dbReference>
<evidence type="ECO:0000256" key="1">
    <source>
        <dbReference type="ARBA" id="ARBA00022801"/>
    </source>
</evidence>
<proteinExistence type="predicted"/>
<dbReference type="Proteomes" id="UP000260943">
    <property type="component" value="Unassembled WGS sequence"/>
</dbReference>
<evidence type="ECO:0000256" key="3">
    <source>
        <dbReference type="PIRSR" id="PIRSR613078-2"/>
    </source>
</evidence>
<keyword evidence="1" id="KW-0378">Hydrolase</keyword>
<dbReference type="InterPro" id="IPR001345">
    <property type="entry name" value="PG/BPGM_mutase_AS"/>
</dbReference>
<evidence type="ECO:0000313" key="4">
    <source>
        <dbReference type="EMBL" id="RGL12246.1"/>
    </source>
</evidence>
<feature type="active site" description="Proton donor/acceptor" evidence="2">
    <location>
        <position position="107"/>
    </location>
</feature>
<feature type="binding site" evidence="3">
    <location>
        <position position="76"/>
    </location>
    <ligand>
        <name>substrate</name>
    </ligand>
</feature>
<comment type="caution">
    <text evidence="4">The sequence shown here is derived from an EMBL/GenBank/DDBJ whole genome shotgun (WGS) entry which is preliminary data.</text>
</comment>
<reference evidence="4 5" key="1">
    <citation type="submission" date="2018-08" db="EMBL/GenBank/DDBJ databases">
        <title>A genome reference for cultivated species of the human gut microbiota.</title>
        <authorList>
            <person name="Zou Y."/>
            <person name="Xue W."/>
            <person name="Luo G."/>
        </authorList>
    </citation>
    <scope>NUCLEOTIDE SEQUENCE [LARGE SCALE GENOMIC DNA]</scope>
    <source>
        <strain evidence="4 5">TF08-14</strain>
    </source>
</reference>
<dbReference type="CDD" id="cd07067">
    <property type="entry name" value="HP_PGM_like"/>
    <property type="match status" value="1"/>
</dbReference>
<dbReference type="InterPro" id="IPR051695">
    <property type="entry name" value="Phosphoglycerate_Mutase"/>
</dbReference>
<evidence type="ECO:0000256" key="2">
    <source>
        <dbReference type="PIRSR" id="PIRSR613078-1"/>
    </source>
</evidence>
<dbReference type="PANTHER" id="PTHR46517">
    <property type="entry name" value="FRUCTOSE-2,6-BISPHOSPHATASE TIGAR"/>
    <property type="match status" value="1"/>
</dbReference>
<dbReference type="GO" id="GO:0005829">
    <property type="term" value="C:cytosol"/>
    <property type="evidence" value="ECO:0007669"/>
    <property type="project" value="TreeGrafter"/>
</dbReference>
<dbReference type="GO" id="GO:0045820">
    <property type="term" value="P:negative regulation of glycolytic process"/>
    <property type="evidence" value="ECO:0007669"/>
    <property type="project" value="TreeGrafter"/>
</dbReference>
<feature type="binding site" evidence="3">
    <location>
        <begin position="24"/>
        <end position="31"/>
    </location>
    <ligand>
        <name>substrate</name>
    </ligand>
</feature>
<protein>
    <submittedName>
        <fullName evidence="4">Histidine phosphatase family protein</fullName>
    </submittedName>
</protein>
<evidence type="ECO:0000313" key="5">
    <source>
        <dbReference type="Proteomes" id="UP000260943"/>
    </source>
</evidence>
<feature type="binding site" evidence="3">
    <location>
        <begin position="107"/>
        <end position="110"/>
    </location>
    <ligand>
        <name>substrate</name>
    </ligand>
</feature>